<feature type="transmembrane region" description="Helical" evidence="6">
    <location>
        <begin position="55"/>
        <end position="75"/>
    </location>
</feature>
<dbReference type="InterPro" id="IPR005538">
    <property type="entry name" value="LrgA/CidA"/>
</dbReference>
<evidence type="ECO:0000256" key="3">
    <source>
        <dbReference type="ARBA" id="ARBA00022692"/>
    </source>
</evidence>
<dbReference type="EMBL" id="JACJJG010000181">
    <property type="protein sequence ID" value="MBM6674995.1"/>
    <property type="molecule type" value="Genomic_DNA"/>
</dbReference>
<dbReference type="PANTHER" id="PTHR33931">
    <property type="entry name" value="HOLIN-LIKE PROTEIN CIDA-RELATED"/>
    <property type="match status" value="1"/>
</dbReference>
<evidence type="ECO:0000256" key="6">
    <source>
        <dbReference type="SAM" id="Phobius"/>
    </source>
</evidence>
<protein>
    <submittedName>
        <fullName evidence="7">CidA/LrgA family protein</fullName>
    </submittedName>
</protein>
<evidence type="ECO:0000256" key="1">
    <source>
        <dbReference type="ARBA" id="ARBA00004651"/>
    </source>
</evidence>
<dbReference type="RefSeq" id="WP_205106037.1">
    <property type="nucleotide sequence ID" value="NZ_JACJJG010000181.1"/>
</dbReference>
<keyword evidence="3 6" id="KW-0812">Transmembrane</keyword>
<evidence type="ECO:0000256" key="2">
    <source>
        <dbReference type="ARBA" id="ARBA00022475"/>
    </source>
</evidence>
<keyword evidence="2" id="KW-1003">Cell membrane</keyword>
<name>A0A939B8L1_9BACT</name>
<evidence type="ECO:0000256" key="5">
    <source>
        <dbReference type="ARBA" id="ARBA00023136"/>
    </source>
</evidence>
<keyword evidence="5 6" id="KW-0472">Membrane</keyword>
<evidence type="ECO:0000313" key="8">
    <source>
        <dbReference type="Proteomes" id="UP000706891"/>
    </source>
</evidence>
<dbReference type="PANTHER" id="PTHR33931:SF2">
    <property type="entry name" value="HOLIN-LIKE PROTEIN CIDA"/>
    <property type="match status" value="1"/>
</dbReference>
<comment type="subcellular location">
    <subcellularLocation>
        <location evidence="1">Cell membrane</location>
        <topology evidence="1">Multi-pass membrane protein</topology>
    </subcellularLocation>
</comment>
<accession>A0A939B8L1</accession>
<reference evidence="7" key="2">
    <citation type="journal article" date="2021" name="Sci. Rep.">
        <title>The distribution of antibiotic resistance genes in chicken gut microbiota commensals.</title>
        <authorList>
            <person name="Juricova H."/>
            <person name="Matiasovicova J."/>
            <person name="Kubasova T."/>
            <person name="Cejkova D."/>
            <person name="Rychlik I."/>
        </authorList>
    </citation>
    <scope>NUCLEOTIDE SEQUENCE</scope>
    <source>
        <strain evidence="7">An824</strain>
    </source>
</reference>
<organism evidence="7 8">
    <name type="scientific">Marseilla massiliensis</name>
    <dbReference type="NCBI Taxonomy" id="1841864"/>
    <lineage>
        <taxon>Bacteria</taxon>
        <taxon>Pseudomonadati</taxon>
        <taxon>Bacteroidota</taxon>
        <taxon>Bacteroidia</taxon>
        <taxon>Bacteroidales</taxon>
        <taxon>Prevotellaceae</taxon>
        <taxon>Marseilla</taxon>
    </lineage>
</organism>
<gene>
    <name evidence="7" type="ORF">H6A34_14120</name>
</gene>
<proteinExistence type="predicted"/>
<dbReference type="GO" id="GO:0005886">
    <property type="term" value="C:plasma membrane"/>
    <property type="evidence" value="ECO:0007669"/>
    <property type="project" value="UniProtKB-SubCell"/>
</dbReference>
<keyword evidence="8" id="KW-1185">Reference proteome</keyword>
<dbReference type="AlphaFoldDB" id="A0A939B8L1"/>
<keyword evidence="4 6" id="KW-1133">Transmembrane helix</keyword>
<feature type="transmembrane region" description="Helical" evidence="6">
    <location>
        <begin position="26"/>
        <end position="43"/>
    </location>
</feature>
<comment type="caution">
    <text evidence="7">The sequence shown here is derived from an EMBL/GenBank/DDBJ whole genome shotgun (WGS) entry which is preliminary data.</text>
</comment>
<feature type="transmembrane region" description="Helical" evidence="6">
    <location>
        <begin position="81"/>
        <end position="106"/>
    </location>
</feature>
<reference evidence="7" key="1">
    <citation type="submission" date="2020-08" db="EMBL/GenBank/DDBJ databases">
        <authorList>
            <person name="Cejkova D."/>
            <person name="Kubasova T."/>
            <person name="Jahodarova E."/>
            <person name="Rychlik I."/>
        </authorList>
    </citation>
    <scope>NUCLEOTIDE SEQUENCE</scope>
    <source>
        <strain evidence="7">An824</strain>
    </source>
</reference>
<dbReference type="Pfam" id="PF03788">
    <property type="entry name" value="LrgA"/>
    <property type="match status" value="1"/>
</dbReference>
<dbReference type="Proteomes" id="UP000706891">
    <property type="component" value="Unassembled WGS sequence"/>
</dbReference>
<evidence type="ECO:0000256" key="4">
    <source>
        <dbReference type="ARBA" id="ARBA00022989"/>
    </source>
</evidence>
<evidence type="ECO:0000313" key="7">
    <source>
        <dbReference type="EMBL" id="MBM6674995.1"/>
    </source>
</evidence>
<sequence>MKFITQFLLILAFSFAGELLHWLLPLPVPASIYGIALLFAALLKGWVRVSDVREVSTFLIAVMPVMFIPAAVGLVDSWPDISGHLVAYVAVTVVSTFVVMGVAGAVTQHMIRKGREDK</sequence>